<dbReference type="InterPro" id="IPR008271">
    <property type="entry name" value="Ser/Thr_kinase_AS"/>
</dbReference>
<dbReference type="InterPro" id="IPR001245">
    <property type="entry name" value="Ser-Thr/Tyr_kinase_cat_dom"/>
</dbReference>
<dbReference type="PROSITE" id="PS00107">
    <property type="entry name" value="PROTEIN_KINASE_ATP"/>
    <property type="match status" value="1"/>
</dbReference>
<dbReference type="PANTHER" id="PTHR45974:SF134">
    <property type="entry name" value="OS01G0960400 PROTEIN"/>
    <property type="match status" value="1"/>
</dbReference>
<dbReference type="PROSITE" id="PS00108">
    <property type="entry name" value="PROTEIN_KINASE_ST"/>
    <property type="match status" value="1"/>
</dbReference>
<dbReference type="Pfam" id="PF13855">
    <property type="entry name" value="LRR_8"/>
    <property type="match status" value="1"/>
</dbReference>
<dbReference type="InterPro" id="IPR013210">
    <property type="entry name" value="LRR_N_plant-typ"/>
</dbReference>
<dbReference type="SMART" id="SM00220">
    <property type="entry name" value="S_TKc"/>
    <property type="match status" value="1"/>
</dbReference>
<dbReference type="SUPFAM" id="SSF56112">
    <property type="entry name" value="Protein kinase-like (PK-like)"/>
    <property type="match status" value="1"/>
</dbReference>
<dbReference type="SUPFAM" id="SSF52058">
    <property type="entry name" value="L domain-like"/>
    <property type="match status" value="1"/>
</dbReference>
<evidence type="ECO:0000256" key="16">
    <source>
        <dbReference type="ARBA" id="ARBA00023170"/>
    </source>
</evidence>
<feature type="region of interest" description="Disordered" evidence="21">
    <location>
        <begin position="998"/>
        <end position="1020"/>
    </location>
</feature>
<evidence type="ECO:0000256" key="19">
    <source>
        <dbReference type="ARBA" id="ARBA00048679"/>
    </source>
</evidence>
<evidence type="ECO:0000256" key="13">
    <source>
        <dbReference type="ARBA" id="ARBA00022840"/>
    </source>
</evidence>
<dbReference type="AlphaFoldDB" id="A0A9D5CU45"/>
<organism evidence="24 25">
    <name type="scientific">Dioscorea zingiberensis</name>
    <dbReference type="NCBI Taxonomy" id="325984"/>
    <lineage>
        <taxon>Eukaryota</taxon>
        <taxon>Viridiplantae</taxon>
        <taxon>Streptophyta</taxon>
        <taxon>Embryophyta</taxon>
        <taxon>Tracheophyta</taxon>
        <taxon>Spermatophyta</taxon>
        <taxon>Magnoliopsida</taxon>
        <taxon>Liliopsida</taxon>
        <taxon>Dioscoreales</taxon>
        <taxon>Dioscoreaceae</taxon>
        <taxon>Dioscorea</taxon>
    </lineage>
</organism>
<dbReference type="InterPro" id="IPR003591">
    <property type="entry name" value="Leu-rich_rpt_typical-subtyp"/>
</dbReference>
<dbReference type="OrthoDB" id="2020077at2759"/>
<evidence type="ECO:0000256" key="20">
    <source>
        <dbReference type="PROSITE-ProRule" id="PRU10141"/>
    </source>
</evidence>
<dbReference type="CDD" id="cd21699">
    <property type="entry name" value="JMTM_APP_like"/>
    <property type="match status" value="1"/>
</dbReference>
<dbReference type="Gene3D" id="3.80.10.10">
    <property type="entry name" value="Ribonuclease Inhibitor"/>
    <property type="match status" value="3"/>
</dbReference>
<reference evidence="24" key="1">
    <citation type="submission" date="2021-03" db="EMBL/GenBank/DDBJ databases">
        <authorList>
            <person name="Li Z."/>
            <person name="Yang C."/>
        </authorList>
    </citation>
    <scope>NUCLEOTIDE SEQUENCE</scope>
    <source>
        <strain evidence="24">Dzin_1.0</strain>
        <tissue evidence="24">Leaf</tissue>
    </source>
</reference>
<keyword evidence="13 20" id="KW-0067">ATP-binding</keyword>
<feature type="transmembrane region" description="Helical" evidence="22">
    <location>
        <begin position="656"/>
        <end position="680"/>
    </location>
</feature>
<dbReference type="GO" id="GO:0004674">
    <property type="term" value="F:protein serine/threonine kinase activity"/>
    <property type="evidence" value="ECO:0007669"/>
    <property type="project" value="UniProtKB-KW"/>
</dbReference>
<keyword evidence="7" id="KW-0808">Transferase</keyword>
<keyword evidence="17" id="KW-0325">Glycoprotein</keyword>
<feature type="domain" description="Protein kinase" evidence="23">
    <location>
        <begin position="720"/>
        <end position="995"/>
    </location>
</feature>
<feature type="compositionally biased region" description="Polar residues" evidence="21">
    <location>
        <begin position="999"/>
        <end position="1020"/>
    </location>
</feature>
<dbReference type="EMBL" id="JAGGNH010000003">
    <property type="protein sequence ID" value="KAJ0978428.1"/>
    <property type="molecule type" value="Genomic_DNA"/>
</dbReference>
<dbReference type="CDD" id="cd14066">
    <property type="entry name" value="STKc_IRAK"/>
    <property type="match status" value="1"/>
</dbReference>
<comment type="caution">
    <text evidence="24">The sequence shown here is derived from an EMBL/GenBank/DDBJ whole genome shotgun (WGS) entry which is preliminary data.</text>
</comment>
<keyword evidence="11 20" id="KW-0547">Nucleotide-binding</keyword>
<comment type="catalytic activity">
    <reaction evidence="19">
        <text>L-seryl-[protein] + ATP = O-phospho-L-seryl-[protein] + ADP + H(+)</text>
        <dbReference type="Rhea" id="RHEA:17989"/>
        <dbReference type="Rhea" id="RHEA-COMP:9863"/>
        <dbReference type="Rhea" id="RHEA-COMP:11604"/>
        <dbReference type="ChEBI" id="CHEBI:15378"/>
        <dbReference type="ChEBI" id="CHEBI:29999"/>
        <dbReference type="ChEBI" id="CHEBI:30616"/>
        <dbReference type="ChEBI" id="CHEBI:83421"/>
        <dbReference type="ChEBI" id="CHEBI:456216"/>
        <dbReference type="EC" id="2.7.11.1"/>
    </reaction>
</comment>
<dbReference type="GO" id="GO:0005886">
    <property type="term" value="C:plasma membrane"/>
    <property type="evidence" value="ECO:0007669"/>
    <property type="project" value="UniProtKB-SubCell"/>
</dbReference>
<protein>
    <recommendedName>
        <fullName evidence="4">non-specific serine/threonine protein kinase</fullName>
        <ecNumber evidence="4">2.7.11.1</ecNumber>
    </recommendedName>
</protein>
<keyword evidence="10" id="KW-0677">Repeat</keyword>
<keyword evidence="25" id="KW-1185">Reference proteome</keyword>
<evidence type="ECO:0000256" key="9">
    <source>
        <dbReference type="ARBA" id="ARBA00022729"/>
    </source>
</evidence>
<dbReference type="InterPro" id="IPR017441">
    <property type="entry name" value="Protein_kinase_ATP_BS"/>
</dbReference>
<dbReference type="InterPro" id="IPR000719">
    <property type="entry name" value="Prot_kinase_dom"/>
</dbReference>
<keyword evidence="9" id="KW-0732">Signal</keyword>
<dbReference type="InterPro" id="IPR011009">
    <property type="entry name" value="Kinase-like_dom_sf"/>
</dbReference>
<evidence type="ECO:0000256" key="10">
    <source>
        <dbReference type="ARBA" id="ARBA00022737"/>
    </source>
</evidence>
<reference evidence="24" key="2">
    <citation type="journal article" date="2022" name="Hortic Res">
        <title>The genome of Dioscorea zingiberensis sheds light on the biosynthesis, origin and evolution of the medicinally important diosgenin saponins.</title>
        <authorList>
            <person name="Li Y."/>
            <person name="Tan C."/>
            <person name="Li Z."/>
            <person name="Guo J."/>
            <person name="Li S."/>
            <person name="Chen X."/>
            <person name="Wang C."/>
            <person name="Dai X."/>
            <person name="Yang H."/>
            <person name="Song W."/>
            <person name="Hou L."/>
            <person name="Xu J."/>
            <person name="Tong Z."/>
            <person name="Xu A."/>
            <person name="Yuan X."/>
            <person name="Wang W."/>
            <person name="Yang Q."/>
            <person name="Chen L."/>
            <person name="Sun Z."/>
            <person name="Wang K."/>
            <person name="Pan B."/>
            <person name="Chen J."/>
            <person name="Bao Y."/>
            <person name="Liu F."/>
            <person name="Qi X."/>
            <person name="Gang D.R."/>
            <person name="Wen J."/>
            <person name="Li J."/>
        </authorList>
    </citation>
    <scope>NUCLEOTIDE SEQUENCE</scope>
    <source>
        <strain evidence="24">Dzin_1.0</strain>
    </source>
</reference>
<evidence type="ECO:0000256" key="8">
    <source>
        <dbReference type="ARBA" id="ARBA00022692"/>
    </source>
</evidence>
<evidence type="ECO:0000256" key="4">
    <source>
        <dbReference type="ARBA" id="ARBA00012513"/>
    </source>
</evidence>
<dbReference type="InterPro" id="IPR032675">
    <property type="entry name" value="LRR_dom_sf"/>
</dbReference>
<comment type="similarity">
    <text evidence="3">Belongs to the protein kinase superfamily. Ser/Thr protein kinase family.</text>
</comment>
<evidence type="ECO:0000256" key="12">
    <source>
        <dbReference type="ARBA" id="ARBA00022777"/>
    </source>
</evidence>
<dbReference type="PANTHER" id="PTHR45974">
    <property type="entry name" value="RECEPTOR-LIKE PROTEIN 55"/>
    <property type="match status" value="1"/>
</dbReference>
<keyword evidence="5" id="KW-0723">Serine/threonine-protein kinase</keyword>
<gene>
    <name evidence="24" type="ORF">J5N97_013902</name>
</gene>
<evidence type="ECO:0000256" key="3">
    <source>
        <dbReference type="ARBA" id="ARBA00008684"/>
    </source>
</evidence>
<dbReference type="EC" id="2.7.11.1" evidence="4"/>
<dbReference type="GO" id="GO:0005524">
    <property type="term" value="F:ATP binding"/>
    <property type="evidence" value="ECO:0007669"/>
    <property type="project" value="UniProtKB-UniRule"/>
</dbReference>
<evidence type="ECO:0000256" key="15">
    <source>
        <dbReference type="ARBA" id="ARBA00023136"/>
    </source>
</evidence>
<dbReference type="Pfam" id="PF07714">
    <property type="entry name" value="PK_Tyr_Ser-Thr"/>
    <property type="match status" value="1"/>
</dbReference>
<evidence type="ECO:0000256" key="14">
    <source>
        <dbReference type="ARBA" id="ARBA00022989"/>
    </source>
</evidence>
<feature type="binding site" evidence="20">
    <location>
        <position position="748"/>
    </location>
    <ligand>
        <name>ATP</name>
        <dbReference type="ChEBI" id="CHEBI:30616"/>
    </ligand>
</feature>
<evidence type="ECO:0000256" key="1">
    <source>
        <dbReference type="ARBA" id="ARBA00004162"/>
    </source>
</evidence>
<comment type="catalytic activity">
    <reaction evidence="18">
        <text>L-threonyl-[protein] + ATP = O-phospho-L-threonyl-[protein] + ADP + H(+)</text>
        <dbReference type="Rhea" id="RHEA:46608"/>
        <dbReference type="Rhea" id="RHEA-COMP:11060"/>
        <dbReference type="Rhea" id="RHEA-COMP:11605"/>
        <dbReference type="ChEBI" id="CHEBI:15378"/>
        <dbReference type="ChEBI" id="CHEBI:30013"/>
        <dbReference type="ChEBI" id="CHEBI:30616"/>
        <dbReference type="ChEBI" id="CHEBI:61977"/>
        <dbReference type="ChEBI" id="CHEBI:456216"/>
        <dbReference type="EC" id="2.7.11.1"/>
    </reaction>
</comment>
<keyword evidence="15 22" id="KW-0472">Membrane</keyword>
<evidence type="ECO:0000256" key="11">
    <source>
        <dbReference type="ARBA" id="ARBA00022741"/>
    </source>
</evidence>
<accession>A0A9D5CU45</accession>
<evidence type="ECO:0000256" key="18">
    <source>
        <dbReference type="ARBA" id="ARBA00047899"/>
    </source>
</evidence>
<dbReference type="FunFam" id="3.80.10.10:FF:000387">
    <property type="entry name" value="Probable LRR receptor-like serine/threonine-protein kinase At1g06840"/>
    <property type="match status" value="1"/>
</dbReference>
<evidence type="ECO:0000259" key="23">
    <source>
        <dbReference type="PROSITE" id="PS50011"/>
    </source>
</evidence>
<keyword evidence="14 22" id="KW-1133">Transmembrane helix</keyword>
<evidence type="ECO:0000256" key="6">
    <source>
        <dbReference type="ARBA" id="ARBA00022614"/>
    </source>
</evidence>
<keyword evidence="6" id="KW-0433">Leucine-rich repeat</keyword>
<evidence type="ECO:0000256" key="17">
    <source>
        <dbReference type="ARBA" id="ARBA00023180"/>
    </source>
</evidence>
<evidence type="ECO:0000256" key="2">
    <source>
        <dbReference type="ARBA" id="ARBA00004479"/>
    </source>
</evidence>
<dbReference type="FunFam" id="3.30.200.20:FF:000328">
    <property type="entry name" value="Leucine-rich repeat protein kinase family protein"/>
    <property type="match status" value="1"/>
</dbReference>
<dbReference type="SMART" id="SM00369">
    <property type="entry name" value="LRR_TYP"/>
    <property type="match status" value="6"/>
</dbReference>
<dbReference type="FunFam" id="3.80.10.10:FF:000589">
    <property type="entry name" value="Probable LRR receptor-like serine/threonine-protein kinase At1g06840"/>
    <property type="match status" value="1"/>
</dbReference>
<evidence type="ECO:0000313" key="25">
    <source>
        <dbReference type="Proteomes" id="UP001085076"/>
    </source>
</evidence>
<keyword evidence="16" id="KW-0675">Receptor</keyword>
<dbReference type="Pfam" id="PF00560">
    <property type="entry name" value="LRR_1"/>
    <property type="match status" value="4"/>
</dbReference>
<evidence type="ECO:0000313" key="24">
    <source>
        <dbReference type="EMBL" id="KAJ0978428.1"/>
    </source>
</evidence>
<evidence type="ECO:0000256" key="21">
    <source>
        <dbReference type="SAM" id="MobiDB-lite"/>
    </source>
</evidence>
<dbReference type="FunFam" id="1.10.510.10:FF:000453">
    <property type="entry name" value="LRR receptor-like serine/threonine-protein kinase HSL2"/>
    <property type="match status" value="1"/>
</dbReference>
<dbReference type="InterPro" id="IPR001611">
    <property type="entry name" value="Leu-rich_rpt"/>
</dbReference>
<evidence type="ECO:0000256" key="22">
    <source>
        <dbReference type="SAM" id="Phobius"/>
    </source>
</evidence>
<dbReference type="PROSITE" id="PS50011">
    <property type="entry name" value="PROTEIN_KINASE_DOM"/>
    <property type="match status" value="1"/>
</dbReference>
<name>A0A9D5CU45_9LILI</name>
<comment type="subcellular location">
    <subcellularLocation>
        <location evidence="1">Cell membrane</location>
        <topology evidence="1">Single-pass membrane protein</topology>
    </subcellularLocation>
    <subcellularLocation>
        <location evidence="2">Membrane</location>
        <topology evidence="2">Single-pass type I membrane protein</topology>
    </subcellularLocation>
</comment>
<evidence type="ECO:0000256" key="7">
    <source>
        <dbReference type="ARBA" id="ARBA00022679"/>
    </source>
</evidence>
<keyword evidence="8 22" id="KW-0812">Transmembrane</keyword>
<proteinExistence type="inferred from homology"/>
<evidence type="ECO:0000256" key="5">
    <source>
        <dbReference type="ARBA" id="ARBA00022527"/>
    </source>
</evidence>
<dbReference type="Gene3D" id="3.30.200.20">
    <property type="entry name" value="Phosphorylase Kinase, domain 1"/>
    <property type="match status" value="1"/>
</dbReference>
<keyword evidence="12" id="KW-0418">Kinase</keyword>
<dbReference type="Gene3D" id="1.10.510.10">
    <property type="entry name" value="Transferase(Phosphotransferase) domain 1"/>
    <property type="match status" value="1"/>
</dbReference>
<dbReference type="Pfam" id="PF08263">
    <property type="entry name" value="LRRNT_2"/>
    <property type="match status" value="1"/>
</dbReference>
<dbReference type="Proteomes" id="UP001085076">
    <property type="component" value="Miscellaneous, Linkage group lg03"/>
</dbReference>
<sequence>MSSRKKTLLNDAVEASEAFEAIRSNVVEAELWGPQKGRAGEPTLTNRNDGRLFLGTRRGPYLLLHVSCWEGTRCLLKFLRGFWVQDNSFLVAFITSAVRKAEAAAKGRALIFGFKEAFVGLLSQSTVTTEEPAVTDIRIDALKNIRSSLIDPKGNLNNWKSGDPCTSKWTGVICYNTTSRDKYLHIKELQLLKMNLSGSLAPELGHLSQLKILDFMWNQINGSIPKEIGNITTLELLLLNGNSLTGSLPEELGYLPNLDRIQIDQNHISGPLPKSFANLNKTKHFHMNNNSISGQIPRELSRLPSLVHFLLDNNNLSGHIPPEFSQLPKLLILQLDNNNFSGSSIPDSFGNISTLLKLSLRNCSLQGPIPDLSQVPKLGYLDLSWNQLTGSIPSNKLSDNITTIDLSNNFLNGSIPSNFSGLPNLQRLSLDHNQLNGSVPSTIWNDMTFDGNKSLILDFQNNNLTSISDALNPPANVSIWLYGNPVCSNASQLNISQLCRPETNEQTFGNFSNVDINCGPCPTVDYEYNPLSPFSCFCSVPLYVGYRLKSPGFSNFDRYSKDFEEYLTSGLDLLSYQLQINTFSWEEGPRLGMNLKLFPSNVFFNDSEVLRIRSMFTGWLIRDSDLFGPYELLNFTLGYYENVISNGSKSGLSTGAVVGIVFGAVAVAITLSAVITMYIMKRFSRYNVISRKRSVSRIPMKIEGLKSFTFQEMSQATNNFSSTAQVGQGGYGKVYKGFLNDGTVVAIKRAQEGSLQGSKEFFTEIELLSRLHHRNLVSLLGYCDEEDEQMLVYEFMPNGTLRDHLSAKSKNEPLNFSMRLRIALGSSRGILYLHSEADPPIFHRDIKATNILLDAKFIAKVADFGLSRLAPVPEVEGTVPGYVSTVVKGTPGYLDPEYFLTHKLTDKSDVYSLGVVFLELLTGMQPISHGKNIVREVTVSYQSGMMFSVVDNRMGSYPSECIERFVALALRCCQEETDKRPPMSEVVRELENIWHMTPESDSVPSESMVTDSVKTSTPTSTSFAGNTYVSTDVSGSNLLSGVIPTITPR</sequence>